<dbReference type="CDD" id="cd07379">
    <property type="entry name" value="MPP_239FB"/>
    <property type="match status" value="1"/>
</dbReference>
<dbReference type="InterPro" id="IPR051693">
    <property type="entry name" value="UPF0046_metallophosphoest"/>
</dbReference>
<proteinExistence type="predicted"/>
<dbReference type="InterPro" id="IPR004843">
    <property type="entry name" value="Calcineurin-like_PHP"/>
</dbReference>
<gene>
    <name evidence="2" type="ORF">EV356DRAFT_522301</name>
</gene>
<dbReference type="EMBL" id="ML991784">
    <property type="protein sequence ID" value="KAF2236556.1"/>
    <property type="molecule type" value="Genomic_DNA"/>
</dbReference>
<sequence>MAVPGFQKTRFMIISDTHTRDPIRQDDANSGRYGFVEPLPETDVLLHCGDLTMVGLLSEFEDVISMLSQIKAELKLVIAGNHDCSLDEEYYRRAGMYQHGPDHHPDVPKRAMDMWKGEMAKQAGITYLEEGNYEFTLKSGARFTIYASPYQPEFCDWAFPYEKDEDRFNPTAFSLADARNIAQNPIEGHPDIVMTHGPAFGCLDRQYEGLNVGCPHLTRALMRTRPLLHCCGHIHEAHGARKILWTPDAHDLTTKQMVTEDFKHTRLVNDDNVKVETGFSDDRKARKPIFIDYSSSGTPLKRSEETLMINSAIVDLRYRPTHAPYVVDLDLLKCS</sequence>
<dbReference type="Gene3D" id="3.60.21.10">
    <property type="match status" value="1"/>
</dbReference>
<dbReference type="GO" id="GO:0016787">
    <property type="term" value="F:hydrolase activity"/>
    <property type="evidence" value="ECO:0007669"/>
    <property type="project" value="InterPro"/>
</dbReference>
<reference evidence="2" key="1">
    <citation type="journal article" date="2020" name="Stud. Mycol.">
        <title>101 Dothideomycetes genomes: a test case for predicting lifestyles and emergence of pathogens.</title>
        <authorList>
            <person name="Haridas S."/>
            <person name="Albert R."/>
            <person name="Binder M."/>
            <person name="Bloem J."/>
            <person name="Labutti K."/>
            <person name="Salamov A."/>
            <person name="Andreopoulos B."/>
            <person name="Baker S."/>
            <person name="Barry K."/>
            <person name="Bills G."/>
            <person name="Bluhm B."/>
            <person name="Cannon C."/>
            <person name="Castanera R."/>
            <person name="Culley D."/>
            <person name="Daum C."/>
            <person name="Ezra D."/>
            <person name="Gonzalez J."/>
            <person name="Henrissat B."/>
            <person name="Kuo A."/>
            <person name="Liang C."/>
            <person name="Lipzen A."/>
            <person name="Lutzoni F."/>
            <person name="Magnuson J."/>
            <person name="Mondo S."/>
            <person name="Nolan M."/>
            <person name="Ohm R."/>
            <person name="Pangilinan J."/>
            <person name="Park H.-J."/>
            <person name="Ramirez L."/>
            <person name="Alfaro M."/>
            <person name="Sun H."/>
            <person name="Tritt A."/>
            <person name="Yoshinaga Y."/>
            <person name="Zwiers L.-H."/>
            <person name="Turgeon B."/>
            <person name="Goodwin S."/>
            <person name="Spatafora J."/>
            <person name="Crous P."/>
            <person name="Grigoriev I."/>
        </authorList>
    </citation>
    <scope>NUCLEOTIDE SEQUENCE</scope>
    <source>
        <strain evidence="2">Tuck. ex Michener</strain>
    </source>
</reference>
<evidence type="ECO:0000313" key="3">
    <source>
        <dbReference type="Proteomes" id="UP000800092"/>
    </source>
</evidence>
<dbReference type="OrthoDB" id="630188at2759"/>
<dbReference type="Pfam" id="PF00149">
    <property type="entry name" value="Metallophos"/>
    <property type="match status" value="1"/>
</dbReference>
<dbReference type="PANTHER" id="PTHR12905">
    <property type="entry name" value="METALLOPHOSPHOESTERASE"/>
    <property type="match status" value="1"/>
</dbReference>
<dbReference type="SUPFAM" id="SSF56300">
    <property type="entry name" value="Metallo-dependent phosphatases"/>
    <property type="match status" value="1"/>
</dbReference>
<feature type="domain" description="Calcineurin-like phosphoesterase" evidence="1">
    <location>
        <begin position="10"/>
        <end position="236"/>
    </location>
</feature>
<organism evidence="2 3">
    <name type="scientific">Viridothelium virens</name>
    <name type="common">Speckled blister lichen</name>
    <name type="synonym">Trypethelium virens</name>
    <dbReference type="NCBI Taxonomy" id="1048519"/>
    <lineage>
        <taxon>Eukaryota</taxon>
        <taxon>Fungi</taxon>
        <taxon>Dikarya</taxon>
        <taxon>Ascomycota</taxon>
        <taxon>Pezizomycotina</taxon>
        <taxon>Dothideomycetes</taxon>
        <taxon>Dothideomycetes incertae sedis</taxon>
        <taxon>Trypetheliales</taxon>
        <taxon>Trypetheliaceae</taxon>
        <taxon>Viridothelium</taxon>
    </lineage>
</organism>
<dbReference type="Proteomes" id="UP000800092">
    <property type="component" value="Unassembled WGS sequence"/>
</dbReference>
<accession>A0A6A6HEJ2</accession>
<keyword evidence="3" id="KW-1185">Reference proteome</keyword>
<evidence type="ECO:0000313" key="2">
    <source>
        <dbReference type="EMBL" id="KAF2236556.1"/>
    </source>
</evidence>
<dbReference type="AlphaFoldDB" id="A0A6A6HEJ2"/>
<dbReference type="InterPro" id="IPR029052">
    <property type="entry name" value="Metallo-depent_PP-like"/>
</dbReference>
<dbReference type="PANTHER" id="PTHR12905:SF0">
    <property type="entry name" value="CALCINEURIN-LIKE PHOSPHOESTERASE DOMAIN-CONTAINING PROTEIN"/>
    <property type="match status" value="1"/>
</dbReference>
<evidence type="ECO:0000259" key="1">
    <source>
        <dbReference type="Pfam" id="PF00149"/>
    </source>
</evidence>
<protein>
    <submittedName>
        <fullName evidence="2">Ser/Thr protein phosphatase family protein-like protein</fullName>
    </submittedName>
</protein>
<name>A0A6A6HEJ2_VIRVR</name>